<accession>A0ABP3P9M4</accession>
<dbReference type="RefSeq" id="WP_009950801.1">
    <property type="nucleotide sequence ID" value="NZ_BAAAGS010000099.1"/>
</dbReference>
<dbReference type="InterPro" id="IPR052514">
    <property type="entry name" value="SAM-dependent_MTase"/>
</dbReference>
<organism evidence="2 3">
    <name type="scientific">Saccharopolyspora erythraea</name>
    <name type="common">Streptomyces erythraeus</name>
    <dbReference type="NCBI Taxonomy" id="1836"/>
    <lineage>
        <taxon>Bacteria</taxon>
        <taxon>Bacillati</taxon>
        <taxon>Actinomycetota</taxon>
        <taxon>Actinomycetes</taxon>
        <taxon>Pseudonocardiales</taxon>
        <taxon>Pseudonocardiaceae</taxon>
        <taxon>Saccharopolyspora</taxon>
    </lineage>
</organism>
<comment type="caution">
    <text evidence="2">The sequence shown here is derived from an EMBL/GenBank/DDBJ whole genome shotgun (WGS) entry which is preliminary data.</text>
</comment>
<dbReference type="Proteomes" id="UP001500729">
    <property type="component" value="Unassembled WGS sequence"/>
</dbReference>
<gene>
    <name evidence="2" type="ORF">GCM10009533_69100</name>
</gene>
<dbReference type="PANTHER" id="PTHR34203">
    <property type="entry name" value="METHYLTRANSFERASE, FKBM FAMILY PROTEIN"/>
    <property type="match status" value="1"/>
</dbReference>
<dbReference type="EMBL" id="BAAAGS010000099">
    <property type="protein sequence ID" value="GAA0562757.1"/>
    <property type="molecule type" value="Genomic_DNA"/>
</dbReference>
<evidence type="ECO:0000313" key="3">
    <source>
        <dbReference type="Proteomes" id="UP001500729"/>
    </source>
</evidence>
<feature type="domain" description="Methyltransferase FkbM" evidence="1">
    <location>
        <begin position="55"/>
        <end position="239"/>
    </location>
</feature>
<dbReference type="SUPFAM" id="SSF53335">
    <property type="entry name" value="S-adenosyl-L-methionine-dependent methyltransferases"/>
    <property type="match status" value="1"/>
</dbReference>
<dbReference type="InterPro" id="IPR029063">
    <property type="entry name" value="SAM-dependent_MTases_sf"/>
</dbReference>
<protein>
    <recommendedName>
        <fullName evidence="1">Methyltransferase FkbM domain-containing protein</fullName>
    </recommendedName>
</protein>
<proteinExistence type="predicted"/>
<reference evidence="3" key="1">
    <citation type="journal article" date="2019" name="Int. J. Syst. Evol. Microbiol.">
        <title>The Global Catalogue of Microorganisms (GCM) 10K type strain sequencing project: providing services to taxonomists for standard genome sequencing and annotation.</title>
        <authorList>
            <consortium name="The Broad Institute Genomics Platform"/>
            <consortium name="The Broad Institute Genome Sequencing Center for Infectious Disease"/>
            <person name="Wu L."/>
            <person name="Ma J."/>
        </authorList>
    </citation>
    <scope>NUCLEOTIDE SEQUENCE [LARGE SCALE GENOMIC DNA]</scope>
    <source>
        <strain evidence="3">JCM 10303</strain>
    </source>
</reference>
<name>A0ABP3P9M4_SACER</name>
<sequence>MDNYTAAPTSDLTLPDGRVVTCVNARNAGLVWQEIRTDCYRLDLLDIPAGGSIIDVGAHIGLFSLFAAERIPGVRLISCEPAPATFACLAANLTAFAPNATALNTAVGEQPGSAELTYYPDAEAMTTLETDDEDDRSNIAAVASNLGIADSVHDYVQTFSRRTERYTVPVTTIDRIIADHDLGRVDLLKIDVERAEPAVLRGITDDNWPKIHNVAVEVHDIHGRLSEVVTLLEQRDYRVEALQEDMYRGSSVHIVLASRT</sequence>
<dbReference type="Gene3D" id="3.40.50.150">
    <property type="entry name" value="Vaccinia Virus protein VP39"/>
    <property type="match status" value="1"/>
</dbReference>
<dbReference type="NCBIfam" id="TIGR01444">
    <property type="entry name" value="fkbM_fam"/>
    <property type="match status" value="1"/>
</dbReference>
<keyword evidence="3" id="KW-1185">Reference proteome</keyword>
<dbReference type="PANTHER" id="PTHR34203:SF13">
    <property type="entry name" value="EXPRESSED PROTEIN"/>
    <property type="match status" value="1"/>
</dbReference>
<evidence type="ECO:0000313" key="2">
    <source>
        <dbReference type="EMBL" id="GAA0562757.1"/>
    </source>
</evidence>
<dbReference type="Pfam" id="PF05050">
    <property type="entry name" value="Methyltransf_21"/>
    <property type="match status" value="1"/>
</dbReference>
<dbReference type="InterPro" id="IPR006342">
    <property type="entry name" value="FkbM_mtfrase"/>
</dbReference>
<evidence type="ECO:0000259" key="1">
    <source>
        <dbReference type="Pfam" id="PF05050"/>
    </source>
</evidence>